<feature type="coiled-coil region" evidence="2">
    <location>
        <begin position="119"/>
        <end position="149"/>
    </location>
</feature>
<proteinExistence type="predicted"/>
<protein>
    <submittedName>
        <fullName evidence="4">UvrB/UvrC motif-containing protein</fullName>
    </submittedName>
</protein>
<dbReference type="PANTHER" id="PTHR38430">
    <property type="entry name" value="PROTEIN-ARGININE KINASE ACTIVATOR PROTEIN"/>
    <property type="match status" value="1"/>
</dbReference>
<keyword evidence="1" id="KW-0227">DNA damage</keyword>
<dbReference type="Pfam" id="PF02151">
    <property type="entry name" value="UVR"/>
    <property type="match status" value="1"/>
</dbReference>
<dbReference type="SUPFAM" id="SSF46600">
    <property type="entry name" value="C-terminal UvrC-binding domain of UvrB"/>
    <property type="match status" value="1"/>
</dbReference>
<dbReference type="InterPro" id="IPR036876">
    <property type="entry name" value="UVR_dom_sf"/>
</dbReference>
<organism evidence="4 5">
    <name type="scientific">Rubritalea spongiae</name>
    <dbReference type="NCBI Taxonomy" id="430797"/>
    <lineage>
        <taxon>Bacteria</taxon>
        <taxon>Pseudomonadati</taxon>
        <taxon>Verrucomicrobiota</taxon>
        <taxon>Verrucomicrobiia</taxon>
        <taxon>Verrucomicrobiales</taxon>
        <taxon>Rubritaleaceae</taxon>
        <taxon>Rubritalea</taxon>
    </lineage>
</organism>
<dbReference type="PIRSF" id="PIRSF015034">
    <property type="entry name" value="YacH"/>
    <property type="match status" value="1"/>
</dbReference>
<dbReference type="Gene3D" id="4.10.860.10">
    <property type="entry name" value="UVR domain"/>
    <property type="match status" value="1"/>
</dbReference>
<feature type="domain" description="UVR" evidence="3">
    <location>
        <begin position="126"/>
        <end position="161"/>
    </location>
</feature>
<dbReference type="InterPro" id="IPR025542">
    <property type="entry name" value="YacH"/>
</dbReference>
<evidence type="ECO:0000313" key="4">
    <source>
        <dbReference type="EMBL" id="MFD2276984.1"/>
    </source>
</evidence>
<dbReference type="InterPro" id="IPR001943">
    <property type="entry name" value="UVR_dom"/>
</dbReference>
<dbReference type="RefSeq" id="WP_377093254.1">
    <property type="nucleotide sequence ID" value="NZ_JBHSJM010000001.1"/>
</dbReference>
<sequence length="161" mass="17905">MKCELCNNEATVFYTQAVQGGQKKICLCESCAEERGLTDPGAFSMVDILMDEIPQQAQQSAVAEVAEQCSHCGFTIEDYRKVGRLGCSQCYTAFRGEIVPVLAKMHQGVKHQGKVPSGMAESIEARQKLENLKEELQQAIDDEKFEEAAKIRDSIKKLELE</sequence>
<keyword evidence="5" id="KW-1185">Reference proteome</keyword>
<keyword evidence="1" id="KW-0742">SOS response</keyword>
<comment type="caution">
    <text evidence="4">The sequence shown here is derived from an EMBL/GenBank/DDBJ whole genome shotgun (WGS) entry which is preliminary data.</text>
</comment>
<keyword evidence="2" id="KW-0175">Coiled coil</keyword>
<accession>A0ABW5E3G7</accession>
<dbReference type="Proteomes" id="UP001597297">
    <property type="component" value="Unassembled WGS sequence"/>
</dbReference>
<evidence type="ECO:0000256" key="1">
    <source>
        <dbReference type="ARBA" id="ARBA00023236"/>
    </source>
</evidence>
<evidence type="ECO:0000313" key="5">
    <source>
        <dbReference type="Proteomes" id="UP001597297"/>
    </source>
</evidence>
<dbReference type="EMBL" id="JBHUJC010000037">
    <property type="protein sequence ID" value="MFD2276984.1"/>
    <property type="molecule type" value="Genomic_DNA"/>
</dbReference>
<dbReference type="PROSITE" id="PS50151">
    <property type="entry name" value="UVR"/>
    <property type="match status" value="1"/>
</dbReference>
<reference evidence="5" key="1">
    <citation type="journal article" date="2019" name="Int. J. Syst. Evol. Microbiol.">
        <title>The Global Catalogue of Microorganisms (GCM) 10K type strain sequencing project: providing services to taxonomists for standard genome sequencing and annotation.</title>
        <authorList>
            <consortium name="The Broad Institute Genomics Platform"/>
            <consortium name="The Broad Institute Genome Sequencing Center for Infectious Disease"/>
            <person name="Wu L."/>
            <person name="Ma J."/>
        </authorList>
    </citation>
    <scope>NUCLEOTIDE SEQUENCE [LARGE SCALE GENOMIC DNA]</scope>
    <source>
        <strain evidence="5">JCM 16545</strain>
    </source>
</reference>
<name>A0ABW5E3G7_9BACT</name>
<dbReference type="PANTHER" id="PTHR38430:SF1">
    <property type="entry name" value="PROTEIN-ARGININE KINASE ACTIVATOR PROTEIN"/>
    <property type="match status" value="1"/>
</dbReference>
<gene>
    <name evidence="4" type="ORF">ACFSQZ_10930</name>
</gene>
<evidence type="ECO:0000259" key="3">
    <source>
        <dbReference type="PROSITE" id="PS50151"/>
    </source>
</evidence>
<evidence type="ECO:0000256" key="2">
    <source>
        <dbReference type="SAM" id="Coils"/>
    </source>
</evidence>